<evidence type="ECO:0000313" key="1">
    <source>
        <dbReference type="EMBL" id="KAJ0171730.1"/>
    </source>
</evidence>
<dbReference type="Proteomes" id="UP000824533">
    <property type="component" value="Linkage Group LG23"/>
</dbReference>
<organism evidence="1 2">
    <name type="scientific">Dendrolimus kikuchii</name>
    <dbReference type="NCBI Taxonomy" id="765133"/>
    <lineage>
        <taxon>Eukaryota</taxon>
        <taxon>Metazoa</taxon>
        <taxon>Ecdysozoa</taxon>
        <taxon>Arthropoda</taxon>
        <taxon>Hexapoda</taxon>
        <taxon>Insecta</taxon>
        <taxon>Pterygota</taxon>
        <taxon>Neoptera</taxon>
        <taxon>Endopterygota</taxon>
        <taxon>Lepidoptera</taxon>
        <taxon>Glossata</taxon>
        <taxon>Ditrysia</taxon>
        <taxon>Bombycoidea</taxon>
        <taxon>Lasiocampidae</taxon>
        <taxon>Dendrolimus</taxon>
    </lineage>
</organism>
<name>A0ACC1CJP5_9NEOP</name>
<dbReference type="EMBL" id="CM034409">
    <property type="protein sequence ID" value="KAJ0171730.1"/>
    <property type="molecule type" value="Genomic_DNA"/>
</dbReference>
<keyword evidence="2" id="KW-1185">Reference proteome</keyword>
<reference evidence="1 2" key="1">
    <citation type="journal article" date="2021" name="Front. Genet.">
        <title>Chromosome-Level Genome Assembly Reveals Significant Gene Expansion in the Toll and IMD Signaling Pathways of Dendrolimus kikuchii.</title>
        <authorList>
            <person name="Zhou J."/>
            <person name="Wu P."/>
            <person name="Xiong Z."/>
            <person name="Liu N."/>
            <person name="Zhao N."/>
            <person name="Ji M."/>
            <person name="Qiu Y."/>
            <person name="Yang B."/>
        </authorList>
    </citation>
    <scope>NUCLEOTIDE SEQUENCE [LARGE SCALE GENOMIC DNA]</scope>
    <source>
        <strain evidence="1">Ann1</strain>
    </source>
</reference>
<accession>A0ACC1CJP5</accession>
<comment type="caution">
    <text evidence="1">The sequence shown here is derived from an EMBL/GenBank/DDBJ whole genome shotgun (WGS) entry which is preliminary data.</text>
</comment>
<protein>
    <submittedName>
        <fullName evidence="1">Uncharacterized protein</fullName>
    </submittedName>
</protein>
<sequence>MQSVNSECGVEASNRPIHRDPWTVYLEYYRRYRSDPGSDHLTTVHCAGTLIDNKHIVTAAHCLKAKFSRLVARLGEYDTTTEIDCFEGVCADPLVRIQVAGMITHPEYDHSGFDIAVLRLGEEAPYTNFIRPICLPSGSAPDGTIFTASGWGETPSSREYSKVKKSIPLPNWDMEECKRFFDGTTVPSHIICAGGEKGLDTCRGDSGGPLTWIGERTELWGVTSQGMLDCGRAGFPAFYSNVSFYLDWIQSVLHMEEMDKS</sequence>
<gene>
    <name evidence="1" type="ORF">K1T71_012493</name>
</gene>
<evidence type="ECO:0000313" key="2">
    <source>
        <dbReference type="Proteomes" id="UP000824533"/>
    </source>
</evidence>
<proteinExistence type="predicted"/>